<protein>
    <recommendedName>
        <fullName evidence="3">C2H2-domain containing protein second zinc finger domain-containing protein</fullName>
    </recommendedName>
</protein>
<dbReference type="Proteomes" id="UP001305779">
    <property type="component" value="Unassembled WGS sequence"/>
</dbReference>
<feature type="coiled-coil region" evidence="1">
    <location>
        <begin position="171"/>
        <end position="205"/>
    </location>
</feature>
<evidence type="ECO:0000313" key="5">
    <source>
        <dbReference type="Proteomes" id="UP001305779"/>
    </source>
</evidence>
<organism evidence="4 5">
    <name type="scientific">Zasmidium cellare</name>
    <name type="common">Wine cellar mold</name>
    <name type="synonym">Racodium cellare</name>
    <dbReference type="NCBI Taxonomy" id="395010"/>
    <lineage>
        <taxon>Eukaryota</taxon>
        <taxon>Fungi</taxon>
        <taxon>Dikarya</taxon>
        <taxon>Ascomycota</taxon>
        <taxon>Pezizomycotina</taxon>
        <taxon>Dothideomycetes</taxon>
        <taxon>Dothideomycetidae</taxon>
        <taxon>Mycosphaerellales</taxon>
        <taxon>Mycosphaerellaceae</taxon>
        <taxon>Zasmidium</taxon>
    </lineage>
</organism>
<name>A0ABR0EFS6_ZASCE</name>
<dbReference type="PANTHER" id="PTHR36167">
    <property type="entry name" value="C2H2 FINGER DOMAIN TRANSCRIPTION FACTOR (EUROFUNG)-RELATED"/>
    <property type="match status" value="1"/>
</dbReference>
<accession>A0ABR0EFS6</accession>
<keyword evidence="5" id="KW-1185">Reference proteome</keyword>
<sequence length="741" mass="81955">MAELFGTAAGVLQVAEVGFNLATTLYKYASTVKGAERDIKRIARDVKLTSKVLERTHEQLKADKQAQLCTDDALVDLEDVLEGCREAFQEVDDALNKSMKPSSGKTVISLAEKLKWPLKQDKLEVLRANLEKLKTTLLLMLSVFAYGSKVQHIHAAKTDIKVELSLEKLQIQNLIQAKDEATSRYEQLSAAFTKLETRINESANNVPHLAMPSIQPNTISMMAIPNQTPQSQNTESVIGSQRATGCSSAVSERLKLCAASVSNLTSSIDAVTKRWENHQILEHSSISEALVKTTTVVEALRAHDAGFAMHAQATPGPLGFTYPKDLARHQRETHDKKHGRPKAGLICPHVDCKRHTGKGFTREENLNEHLHRIHGSTLFPMDHSDTEGHETHEPGEHYAIGLLGGKDEVDDWPDPDLPSRQDRTMVEIHHDEWLKIKEREAEEYEDRMIRMRESIHDIPVIDEDESKSLFASLKKPAPKLRVLHPDDMAPSPATRPKPTALKLDTAKAVEAEPSPTAAGPQLAYWGHWEATTSTAPTVARARQAGPDGLVSDHGNSTQDTLADSGIVGGGERDEPLLPALVNYDELVALRYAREMKCAQNLAALRESNRKRRPKRVHDFDDGDIIDQPSETTNSETVIPPRFGPPKSRAVVPGAAQASPDSLALDFGSIEYDGDVMYERLETGRDGLTFDDFDAGEACDLDLGLDLDLEVDKENDEDEDDMEGNDAVDDLLRRWTKVPLNA</sequence>
<dbReference type="InterPro" id="IPR059095">
    <property type="entry name" value="Znf_C2H2_17_2nd"/>
</dbReference>
<gene>
    <name evidence="4" type="ORF">PRZ48_008538</name>
</gene>
<proteinExistence type="predicted"/>
<keyword evidence="1" id="KW-0175">Coiled coil</keyword>
<feature type="domain" description="C2H2-domain containing protein second zinc finger" evidence="3">
    <location>
        <begin position="347"/>
        <end position="374"/>
    </location>
</feature>
<feature type="region of interest" description="Disordered" evidence="2">
    <location>
        <begin position="607"/>
        <end position="645"/>
    </location>
</feature>
<dbReference type="EMBL" id="JAXOVC010000006">
    <property type="protein sequence ID" value="KAK4500349.1"/>
    <property type="molecule type" value="Genomic_DNA"/>
</dbReference>
<reference evidence="4 5" key="1">
    <citation type="journal article" date="2023" name="G3 (Bethesda)">
        <title>A chromosome-level genome assembly of Zasmidium syzygii isolated from banana leaves.</title>
        <authorList>
            <person name="van Westerhoven A.C."/>
            <person name="Mehrabi R."/>
            <person name="Talebi R."/>
            <person name="Steentjes M.B.F."/>
            <person name="Corcolon B."/>
            <person name="Chong P.A."/>
            <person name="Kema G.H.J."/>
            <person name="Seidl M.F."/>
        </authorList>
    </citation>
    <scope>NUCLEOTIDE SEQUENCE [LARGE SCALE GENOMIC DNA]</scope>
    <source>
        <strain evidence="4 5">P124</strain>
    </source>
</reference>
<evidence type="ECO:0000256" key="1">
    <source>
        <dbReference type="SAM" id="Coils"/>
    </source>
</evidence>
<evidence type="ECO:0000313" key="4">
    <source>
        <dbReference type="EMBL" id="KAK4500349.1"/>
    </source>
</evidence>
<evidence type="ECO:0000259" key="3">
    <source>
        <dbReference type="Pfam" id="PF26176"/>
    </source>
</evidence>
<dbReference type="PANTHER" id="PTHR36167:SF4">
    <property type="entry name" value="FUNGAL N-TERMINAL DOMAIN-CONTAINING PROTEIN"/>
    <property type="match status" value="1"/>
</dbReference>
<dbReference type="InterPro" id="IPR039327">
    <property type="entry name" value="CON7-like"/>
</dbReference>
<evidence type="ECO:0000256" key="2">
    <source>
        <dbReference type="SAM" id="MobiDB-lite"/>
    </source>
</evidence>
<comment type="caution">
    <text evidence="4">The sequence shown here is derived from an EMBL/GenBank/DDBJ whole genome shotgun (WGS) entry which is preliminary data.</text>
</comment>
<dbReference type="Pfam" id="PF26176">
    <property type="entry name" value="zf_C2H2_17_2"/>
    <property type="match status" value="1"/>
</dbReference>